<evidence type="ECO:0000313" key="2">
    <source>
        <dbReference type="Proteomes" id="UP000790377"/>
    </source>
</evidence>
<dbReference type="Proteomes" id="UP000790377">
    <property type="component" value="Unassembled WGS sequence"/>
</dbReference>
<sequence length="301" mass="31976">MAPAPALRDDLTSRILPQMALSDGFNPLTRPLVSLEHELKPAENAIRRFAIEGNSIITGGCGNLGLTAARALLEHGSAGVSLFDVSPSLSQVAIDQLRSDFPTAKIIAKAVDVRDEAGIRTAMAETSAELGGFNNLVCFAGVVACNHALDVDLDEWRRTLDINTTGSWICAQNAAKHMIEQGNGGNIVFIASISAHRVNFPQPQVSYNVSKGALLQLKGSLAAEWARYGIRVNSISPGYMDTILNEGVGLEEARNMWTSKNPMGRMGDPSELTGVVILLCSRAGKYINGADIVVDGGGSVF</sequence>
<name>A0ACB8AGX6_9AGAM</name>
<evidence type="ECO:0000313" key="1">
    <source>
        <dbReference type="EMBL" id="KAH7912196.1"/>
    </source>
</evidence>
<keyword evidence="2" id="KW-1185">Reference proteome</keyword>
<gene>
    <name evidence="1" type="ORF">BJ138DRAFT_1134902</name>
</gene>
<reference evidence="1" key="1">
    <citation type="journal article" date="2021" name="New Phytol.">
        <title>Evolutionary innovations through gain and loss of genes in the ectomycorrhizal Boletales.</title>
        <authorList>
            <person name="Wu G."/>
            <person name="Miyauchi S."/>
            <person name="Morin E."/>
            <person name="Kuo A."/>
            <person name="Drula E."/>
            <person name="Varga T."/>
            <person name="Kohler A."/>
            <person name="Feng B."/>
            <person name="Cao Y."/>
            <person name="Lipzen A."/>
            <person name="Daum C."/>
            <person name="Hundley H."/>
            <person name="Pangilinan J."/>
            <person name="Johnson J."/>
            <person name="Barry K."/>
            <person name="LaButti K."/>
            <person name="Ng V."/>
            <person name="Ahrendt S."/>
            <person name="Min B."/>
            <person name="Choi I.G."/>
            <person name="Park H."/>
            <person name="Plett J.M."/>
            <person name="Magnuson J."/>
            <person name="Spatafora J.W."/>
            <person name="Nagy L.G."/>
            <person name="Henrissat B."/>
            <person name="Grigoriev I.V."/>
            <person name="Yang Z.L."/>
            <person name="Xu J."/>
            <person name="Martin F.M."/>
        </authorList>
    </citation>
    <scope>NUCLEOTIDE SEQUENCE</scope>
    <source>
        <strain evidence="1">ATCC 28755</strain>
    </source>
</reference>
<proteinExistence type="predicted"/>
<protein>
    <submittedName>
        <fullName evidence="1">Uncharacterized protein</fullName>
    </submittedName>
</protein>
<organism evidence="1 2">
    <name type="scientific">Hygrophoropsis aurantiaca</name>
    <dbReference type="NCBI Taxonomy" id="72124"/>
    <lineage>
        <taxon>Eukaryota</taxon>
        <taxon>Fungi</taxon>
        <taxon>Dikarya</taxon>
        <taxon>Basidiomycota</taxon>
        <taxon>Agaricomycotina</taxon>
        <taxon>Agaricomycetes</taxon>
        <taxon>Agaricomycetidae</taxon>
        <taxon>Boletales</taxon>
        <taxon>Coniophorineae</taxon>
        <taxon>Hygrophoropsidaceae</taxon>
        <taxon>Hygrophoropsis</taxon>
    </lineage>
</organism>
<dbReference type="EMBL" id="MU267657">
    <property type="protein sequence ID" value="KAH7912196.1"/>
    <property type="molecule type" value="Genomic_DNA"/>
</dbReference>
<accession>A0ACB8AGX6</accession>
<comment type="caution">
    <text evidence="1">The sequence shown here is derived from an EMBL/GenBank/DDBJ whole genome shotgun (WGS) entry which is preliminary data.</text>
</comment>